<evidence type="ECO:0000313" key="4">
    <source>
        <dbReference type="EMBL" id="MUV03550.1"/>
    </source>
</evidence>
<dbReference type="EMBL" id="WOWP01000024">
    <property type="protein sequence ID" value="MUV03550.1"/>
    <property type="molecule type" value="Genomic_DNA"/>
</dbReference>
<dbReference type="InterPro" id="IPR037682">
    <property type="entry name" value="TonB_C"/>
</dbReference>
<protein>
    <submittedName>
        <fullName evidence="4">Energy transducer TonB</fullName>
    </submittedName>
</protein>
<evidence type="ECO:0000256" key="2">
    <source>
        <dbReference type="SAM" id="Phobius"/>
    </source>
</evidence>
<keyword evidence="5" id="KW-1185">Reference proteome</keyword>
<dbReference type="RefSeq" id="WP_157482626.1">
    <property type="nucleotide sequence ID" value="NZ_WOWP01000024.1"/>
</dbReference>
<dbReference type="Proteomes" id="UP000433945">
    <property type="component" value="Unassembled WGS sequence"/>
</dbReference>
<keyword evidence="2" id="KW-0812">Transmembrane</keyword>
<dbReference type="GO" id="GO:0055085">
    <property type="term" value="P:transmembrane transport"/>
    <property type="evidence" value="ECO:0007669"/>
    <property type="project" value="InterPro"/>
</dbReference>
<evidence type="ECO:0000313" key="5">
    <source>
        <dbReference type="Proteomes" id="UP000433945"/>
    </source>
</evidence>
<sequence>MSKVSVFEKKWIDLVFEGRNQKYGAYQLRQQNPKHTVIALFLGVALVVGLISIPVIANKLAPKQDTELADNQTELDDPFVFVDLTNDIPLPDVPEPEPVIPEPPAEAAAPVTATTEFTTPVIVSASEVTAALPTIKDFENSDPGQVTTPGNPNGEINIGTPNGTGDRTDGGTANGDENGTGAIEIFKLDVKPDFPGGMNTFYKTVSDRFTSPDTGKDMTLKVFVSFIVEKDGSMSNIKVIRDPGYGMGNEAIRVLKSIKTKWNPGIKNGKPVRTAYNLPITLNIRS</sequence>
<proteinExistence type="predicted"/>
<keyword evidence="2" id="KW-1133">Transmembrane helix</keyword>
<gene>
    <name evidence="4" type="ORF">GN157_07490</name>
</gene>
<dbReference type="Pfam" id="PF03544">
    <property type="entry name" value="TonB_C"/>
    <property type="match status" value="1"/>
</dbReference>
<reference evidence="4 5" key="1">
    <citation type="submission" date="2019-12" db="EMBL/GenBank/DDBJ databases">
        <authorList>
            <person name="Sun J.-Q."/>
        </authorList>
    </citation>
    <scope>NUCLEOTIDE SEQUENCE [LARGE SCALE GENOMIC DNA]</scope>
    <source>
        <strain evidence="4 5">JCM 17928</strain>
    </source>
</reference>
<organism evidence="4 5">
    <name type="scientific">Flavobacterium rakeshii</name>
    <dbReference type="NCBI Taxonomy" id="1038845"/>
    <lineage>
        <taxon>Bacteria</taxon>
        <taxon>Pseudomonadati</taxon>
        <taxon>Bacteroidota</taxon>
        <taxon>Flavobacteriia</taxon>
        <taxon>Flavobacteriales</taxon>
        <taxon>Flavobacteriaceae</taxon>
        <taxon>Flavobacterium</taxon>
    </lineage>
</organism>
<name>A0A6N8HCE1_9FLAO</name>
<dbReference type="SUPFAM" id="SSF74653">
    <property type="entry name" value="TolA/TonB C-terminal domain"/>
    <property type="match status" value="1"/>
</dbReference>
<keyword evidence="2" id="KW-0472">Membrane</keyword>
<comment type="caution">
    <text evidence="4">The sequence shown here is derived from an EMBL/GenBank/DDBJ whole genome shotgun (WGS) entry which is preliminary data.</text>
</comment>
<dbReference type="OrthoDB" id="1095452at2"/>
<feature type="region of interest" description="Disordered" evidence="1">
    <location>
        <begin position="137"/>
        <end position="172"/>
    </location>
</feature>
<evidence type="ECO:0000256" key="1">
    <source>
        <dbReference type="SAM" id="MobiDB-lite"/>
    </source>
</evidence>
<dbReference type="Gene3D" id="3.30.1150.10">
    <property type="match status" value="1"/>
</dbReference>
<feature type="compositionally biased region" description="Polar residues" evidence="1">
    <location>
        <begin position="142"/>
        <end position="151"/>
    </location>
</feature>
<feature type="domain" description="TonB C-terminal" evidence="3">
    <location>
        <begin position="221"/>
        <end position="281"/>
    </location>
</feature>
<evidence type="ECO:0000259" key="3">
    <source>
        <dbReference type="Pfam" id="PF03544"/>
    </source>
</evidence>
<accession>A0A6N8HCE1</accession>
<feature type="transmembrane region" description="Helical" evidence="2">
    <location>
        <begin position="37"/>
        <end position="57"/>
    </location>
</feature>
<dbReference type="AlphaFoldDB" id="A0A6N8HCE1"/>